<protein>
    <recommendedName>
        <fullName evidence="3">Cytoskeleton protein RodZ-like C-terminal domain-containing protein</fullName>
    </recommendedName>
</protein>
<dbReference type="AlphaFoldDB" id="A0A1F6GR51"/>
<name>A0A1F6GR51_9PROT</name>
<dbReference type="Pfam" id="PF13464">
    <property type="entry name" value="RodZ_C"/>
    <property type="match status" value="1"/>
</dbReference>
<gene>
    <name evidence="4" type="ORF">A2557_03100</name>
</gene>
<feature type="region of interest" description="Disordered" evidence="1">
    <location>
        <begin position="1"/>
        <end position="21"/>
    </location>
</feature>
<keyword evidence="2" id="KW-0472">Membrane</keyword>
<dbReference type="EMBL" id="MFNF01000043">
    <property type="protein sequence ID" value="OGH00636.1"/>
    <property type="molecule type" value="Genomic_DNA"/>
</dbReference>
<organism evidence="4 5">
    <name type="scientific">Candidatus Lambdaproteobacteria bacterium RIFOXYD2_FULL_56_26</name>
    <dbReference type="NCBI Taxonomy" id="1817773"/>
    <lineage>
        <taxon>Bacteria</taxon>
        <taxon>Pseudomonadati</taxon>
        <taxon>Pseudomonadota</taxon>
        <taxon>Candidatus Lambdaproteobacteria</taxon>
    </lineage>
</organism>
<dbReference type="PANTHER" id="PTHR34475:SF1">
    <property type="entry name" value="CYTOSKELETON PROTEIN RODZ"/>
    <property type="match status" value="1"/>
</dbReference>
<feature type="transmembrane region" description="Helical" evidence="2">
    <location>
        <begin position="126"/>
        <end position="146"/>
    </location>
</feature>
<evidence type="ECO:0000256" key="1">
    <source>
        <dbReference type="SAM" id="MobiDB-lite"/>
    </source>
</evidence>
<dbReference type="InterPro" id="IPR025194">
    <property type="entry name" value="RodZ-like_C"/>
</dbReference>
<evidence type="ECO:0000313" key="4">
    <source>
        <dbReference type="EMBL" id="OGH00636.1"/>
    </source>
</evidence>
<dbReference type="Proteomes" id="UP000177583">
    <property type="component" value="Unassembled WGS sequence"/>
</dbReference>
<dbReference type="Gene3D" id="1.10.260.40">
    <property type="entry name" value="lambda repressor-like DNA-binding domains"/>
    <property type="match status" value="1"/>
</dbReference>
<dbReference type="InterPro" id="IPR010982">
    <property type="entry name" value="Lambda_DNA-bd_dom_sf"/>
</dbReference>
<keyword evidence="2" id="KW-0812">Transmembrane</keyword>
<feature type="compositionally biased region" description="Polar residues" evidence="1">
    <location>
        <begin position="1"/>
        <end position="17"/>
    </location>
</feature>
<reference evidence="4 5" key="1">
    <citation type="journal article" date="2016" name="Nat. Commun.">
        <title>Thousands of microbial genomes shed light on interconnected biogeochemical processes in an aquifer system.</title>
        <authorList>
            <person name="Anantharaman K."/>
            <person name="Brown C.T."/>
            <person name="Hug L.A."/>
            <person name="Sharon I."/>
            <person name="Castelle C.J."/>
            <person name="Probst A.J."/>
            <person name="Thomas B.C."/>
            <person name="Singh A."/>
            <person name="Wilkins M.J."/>
            <person name="Karaoz U."/>
            <person name="Brodie E.L."/>
            <person name="Williams K.H."/>
            <person name="Hubbard S.S."/>
            <person name="Banfield J.F."/>
        </authorList>
    </citation>
    <scope>NUCLEOTIDE SEQUENCE [LARGE SCALE GENOMIC DNA]</scope>
</reference>
<accession>A0A1F6GR51</accession>
<evidence type="ECO:0000313" key="5">
    <source>
        <dbReference type="Proteomes" id="UP000177583"/>
    </source>
</evidence>
<sequence>MKNMTEETNLPGSSRPLSSKPFGEDFASIGIALKAKREELSYTIEHVADITRITLTNLRAIEEGAKDKLPGLVFVRGFVRNYANLLGLDSDWMSEVLNRAYNHIGDRPDAPLPSASPRFDTSKLNMTHLGLAAGAFVLVLLIGFFASNSGHETSTSQEVVQAVEKTDTPAPAAAPMNQLSLVLVAKSAGWVSVTADNQRVKEMMLEKDKKYEFPAKEGYQLIMTTGATAVIQLNGQSLEVPQDQQNRLYQAKLTKASLTSTKL</sequence>
<keyword evidence="2" id="KW-1133">Transmembrane helix</keyword>
<dbReference type="PANTHER" id="PTHR34475">
    <property type="match status" value="1"/>
</dbReference>
<comment type="caution">
    <text evidence="4">The sequence shown here is derived from an EMBL/GenBank/DDBJ whole genome shotgun (WGS) entry which is preliminary data.</text>
</comment>
<evidence type="ECO:0000256" key="2">
    <source>
        <dbReference type="SAM" id="Phobius"/>
    </source>
</evidence>
<evidence type="ECO:0000259" key="3">
    <source>
        <dbReference type="Pfam" id="PF13464"/>
    </source>
</evidence>
<dbReference type="InterPro" id="IPR050400">
    <property type="entry name" value="Bact_Cytoskel_RodZ"/>
</dbReference>
<proteinExistence type="predicted"/>
<dbReference type="Pfam" id="PF13413">
    <property type="entry name" value="HTH_25"/>
    <property type="match status" value="1"/>
</dbReference>
<feature type="domain" description="Cytoskeleton protein RodZ-like C-terminal" evidence="3">
    <location>
        <begin position="182"/>
        <end position="246"/>
    </location>
</feature>
<dbReference type="GO" id="GO:0003677">
    <property type="term" value="F:DNA binding"/>
    <property type="evidence" value="ECO:0007669"/>
    <property type="project" value="InterPro"/>
</dbReference>